<comment type="caution">
    <text evidence="1">The sequence shown here is derived from an EMBL/GenBank/DDBJ whole genome shotgun (WGS) entry which is preliminary data.</text>
</comment>
<name>A0ABW0KBC8_9BACL</name>
<organism evidence="1 2">
    <name type="scientific">Paenibacillus aestuarii</name>
    <dbReference type="NCBI Taxonomy" id="516965"/>
    <lineage>
        <taxon>Bacteria</taxon>
        <taxon>Bacillati</taxon>
        <taxon>Bacillota</taxon>
        <taxon>Bacilli</taxon>
        <taxon>Bacillales</taxon>
        <taxon>Paenibacillaceae</taxon>
        <taxon>Paenibacillus</taxon>
    </lineage>
</organism>
<evidence type="ECO:0000313" key="2">
    <source>
        <dbReference type="Proteomes" id="UP001596044"/>
    </source>
</evidence>
<dbReference type="EMBL" id="JBHSMJ010000025">
    <property type="protein sequence ID" value="MFC5450083.1"/>
    <property type="molecule type" value="Genomic_DNA"/>
</dbReference>
<sequence length="74" mass="8078">MYFPIRGISNDLGATVSWDQVTDIILITQRGAGQSTQISEAQIMNYLMGKASVLFGLCERRSPGPQGPMANIFD</sequence>
<proteinExistence type="predicted"/>
<protein>
    <recommendedName>
        <fullName evidence="3">Copper amine oxidase-like N-terminal domain-containing protein</fullName>
    </recommendedName>
</protein>
<reference evidence="2" key="1">
    <citation type="journal article" date="2019" name="Int. J. Syst. Evol. Microbiol.">
        <title>The Global Catalogue of Microorganisms (GCM) 10K type strain sequencing project: providing services to taxonomists for standard genome sequencing and annotation.</title>
        <authorList>
            <consortium name="The Broad Institute Genomics Platform"/>
            <consortium name="The Broad Institute Genome Sequencing Center for Infectious Disease"/>
            <person name="Wu L."/>
            <person name="Ma J."/>
        </authorList>
    </citation>
    <scope>NUCLEOTIDE SEQUENCE [LARGE SCALE GENOMIC DNA]</scope>
    <source>
        <strain evidence="2">KACC 11904</strain>
    </source>
</reference>
<dbReference type="RefSeq" id="WP_377525402.1">
    <property type="nucleotide sequence ID" value="NZ_JAQFVF010000089.1"/>
</dbReference>
<dbReference type="Proteomes" id="UP001596044">
    <property type="component" value="Unassembled WGS sequence"/>
</dbReference>
<gene>
    <name evidence="1" type="ORF">ACFPOG_17685</name>
</gene>
<evidence type="ECO:0000313" key="1">
    <source>
        <dbReference type="EMBL" id="MFC5450083.1"/>
    </source>
</evidence>
<keyword evidence="2" id="KW-1185">Reference proteome</keyword>
<evidence type="ECO:0008006" key="3">
    <source>
        <dbReference type="Google" id="ProtNLM"/>
    </source>
</evidence>
<accession>A0ABW0KBC8</accession>